<dbReference type="SUPFAM" id="SSF51735">
    <property type="entry name" value="NAD(P)-binding Rossmann-fold domains"/>
    <property type="match status" value="2"/>
</dbReference>
<protein>
    <submittedName>
        <fullName evidence="3">Uncharacterized protein</fullName>
    </submittedName>
</protein>
<dbReference type="PANTHER" id="PTHR43313:SF50">
    <property type="entry name" value="GH26015P"/>
    <property type="match status" value="1"/>
</dbReference>
<gene>
    <name evidence="3" type="ORF">PLOB_00002755</name>
</gene>
<dbReference type="PRINTS" id="PR00080">
    <property type="entry name" value="SDRFAMILY"/>
</dbReference>
<evidence type="ECO:0000313" key="3">
    <source>
        <dbReference type="EMBL" id="CAH3043970.1"/>
    </source>
</evidence>
<sequence length="660" mass="73792">MSWFIPVLVGILSIYLVRKLMSTSKVDIKGKFVLITGCDSGFGRETAIRLDKMGVGVLATCLTKQGEENLKSVTSKQLQTFQLDVTNAQQVEEVYEEVKRRIPSDTVGLWGLVNNAGIMFSSPIEWTPVSTFKFLADVNLWGMVDVTKAFLPLLKNAKGRVVNMSSTAGRVAISLTAAYSVTKYGLEGFSDVLRREMHPWGIKVSMVEPGAHQTPMTDPRTFERQFRQAWNELSAELQKDYGPEYLEKGVSFMTSYEKSPKTYQVVDAIVEALSSQTPRDRYLVGVDARFLFSWMTVIPATVADTLMRILLKPPAPLASNYGGRGKEKSDYPSHGFDGLNNMSWFIPVVVGFLAIYLVRRLMLTSTVDIKGKFVLITGCDSGFGRETAIRLDKMGVCVLATCLTKQGEESLKSVTSNKLQTFELDVTNSQQVKEVYEEVKRKIPSDAGLWGLVNNAAILSFSPIEWTPVSTFKRLAEVNLWGMVDVTKTFLPLVKKARGRVVNMSSAAARFPVNLAAAYIITKTGVEAFSDVLRREMHPWGIKVSILEPGGHQTPMLDPSIVERQFRQGWNDLSAELKRDYGPEYLEKGTHLFLYREFSRKTYQVVDAIVEALSSQTPRDRYLVGVDARFLLSWLPWLPAFAGDTLNRVIFKPPSPLTSK</sequence>
<accession>A0ABN8N9L7</accession>
<dbReference type="InterPro" id="IPR036291">
    <property type="entry name" value="NAD(P)-bd_dom_sf"/>
</dbReference>
<feature type="signal peptide" evidence="2">
    <location>
        <begin position="1"/>
        <end position="19"/>
    </location>
</feature>
<comment type="caution">
    <text evidence="3">The sequence shown here is derived from an EMBL/GenBank/DDBJ whole genome shotgun (WGS) entry which is preliminary data.</text>
</comment>
<evidence type="ECO:0000256" key="2">
    <source>
        <dbReference type="SAM" id="SignalP"/>
    </source>
</evidence>
<dbReference type="PRINTS" id="PR00081">
    <property type="entry name" value="GDHRDH"/>
</dbReference>
<organism evidence="3 4">
    <name type="scientific">Porites lobata</name>
    <dbReference type="NCBI Taxonomy" id="104759"/>
    <lineage>
        <taxon>Eukaryota</taxon>
        <taxon>Metazoa</taxon>
        <taxon>Cnidaria</taxon>
        <taxon>Anthozoa</taxon>
        <taxon>Hexacorallia</taxon>
        <taxon>Scleractinia</taxon>
        <taxon>Fungiina</taxon>
        <taxon>Poritidae</taxon>
        <taxon>Porites</taxon>
    </lineage>
</organism>
<keyword evidence="4" id="KW-1185">Reference proteome</keyword>
<reference evidence="3 4" key="1">
    <citation type="submission" date="2022-05" db="EMBL/GenBank/DDBJ databases">
        <authorList>
            <consortium name="Genoscope - CEA"/>
            <person name="William W."/>
        </authorList>
    </citation>
    <scope>NUCLEOTIDE SEQUENCE [LARGE SCALE GENOMIC DNA]</scope>
</reference>
<name>A0ABN8N9L7_9CNID</name>
<dbReference type="EMBL" id="CALNXK010000011">
    <property type="protein sequence ID" value="CAH3043970.1"/>
    <property type="molecule type" value="Genomic_DNA"/>
</dbReference>
<evidence type="ECO:0000313" key="4">
    <source>
        <dbReference type="Proteomes" id="UP001159405"/>
    </source>
</evidence>
<dbReference type="Pfam" id="PF00106">
    <property type="entry name" value="adh_short"/>
    <property type="match status" value="2"/>
</dbReference>
<dbReference type="PANTHER" id="PTHR43313">
    <property type="entry name" value="SHORT-CHAIN DEHYDROGENASE/REDUCTASE FAMILY 9C"/>
    <property type="match status" value="1"/>
</dbReference>
<dbReference type="Proteomes" id="UP001159405">
    <property type="component" value="Unassembled WGS sequence"/>
</dbReference>
<dbReference type="PROSITE" id="PS00061">
    <property type="entry name" value="ADH_SHORT"/>
    <property type="match status" value="1"/>
</dbReference>
<evidence type="ECO:0000256" key="1">
    <source>
        <dbReference type="ARBA" id="ARBA00023002"/>
    </source>
</evidence>
<proteinExistence type="predicted"/>
<dbReference type="InterPro" id="IPR020904">
    <property type="entry name" value="Sc_DH/Rdtase_CS"/>
</dbReference>
<feature type="chain" id="PRO_5046300700" evidence="2">
    <location>
        <begin position="20"/>
        <end position="660"/>
    </location>
</feature>
<keyword evidence="1" id="KW-0560">Oxidoreductase</keyword>
<dbReference type="InterPro" id="IPR002347">
    <property type="entry name" value="SDR_fam"/>
</dbReference>
<keyword evidence="2" id="KW-0732">Signal</keyword>
<dbReference type="Gene3D" id="3.40.50.720">
    <property type="entry name" value="NAD(P)-binding Rossmann-like Domain"/>
    <property type="match status" value="2"/>
</dbReference>